<proteinExistence type="predicted"/>
<reference evidence="3 4" key="1">
    <citation type="submission" date="2020-10" db="EMBL/GenBank/DDBJ databases">
        <title>Complete genome sequence of Paludibaculum fermentans P105T, a facultatively anaerobic acidobacterium capable of dissimilatory Fe(III) reduction.</title>
        <authorList>
            <person name="Dedysh S.N."/>
            <person name="Beletsky A.V."/>
            <person name="Kulichevskaya I.S."/>
            <person name="Mardanov A.V."/>
            <person name="Ravin N.V."/>
        </authorList>
    </citation>
    <scope>NUCLEOTIDE SEQUENCE [LARGE SCALE GENOMIC DNA]</scope>
    <source>
        <strain evidence="3 4">P105</strain>
    </source>
</reference>
<keyword evidence="2" id="KW-0812">Transmembrane</keyword>
<sequence>MDQKITEFTRDVENLIRSASEDTTDALCAINRTEHSFDAAAAGLRERLLKIPPPQEKPPVFIPPPPSLPQGRRLTRRDLSLGWLMLMAGAMVAFAFGYIMGLPPDQRFRSRNR</sequence>
<evidence type="ECO:0000313" key="3">
    <source>
        <dbReference type="EMBL" id="QOY91557.1"/>
    </source>
</evidence>
<protein>
    <submittedName>
        <fullName evidence="3">Uncharacterized protein</fullName>
    </submittedName>
</protein>
<feature type="transmembrane region" description="Helical" evidence="2">
    <location>
        <begin position="81"/>
        <end position="101"/>
    </location>
</feature>
<evidence type="ECO:0000313" key="4">
    <source>
        <dbReference type="Proteomes" id="UP000593892"/>
    </source>
</evidence>
<keyword evidence="2" id="KW-0472">Membrane</keyword>
<dbReference type="RefSeq" id="WP_194453211.1">
    <property type="nucleotide sequence ID" value="NZ_CP063849.1"/>
</dbReference>
<feature type="compositionally biased region" description="Pro residues" evidence="1">
    <location>
        <begin position="51"/>
        <end position="68"/>
    </location>
</feature>
<name>A0A7S7NXG5_PALFE</name>
<dbReference type="AlphaFoldDB" id="A0A7S7NXG5"/>
<organism evidence="3 4">
    <name type="scientific">Paludibaculum fermentans</name>
    <dbReference type="NCBI Taxonomy" id="1473598"/>
    <lineage>
        <taxon>Bacteria</taxon>
        <taxon>Pseudomonadati</taxon>
        <taxon>Acidobacteriota</taxon>
        <taxon>Terriglobia</taxon>
        <taxon>Bryobacterales</taxon>
        <taxon>Bryobacteraceae</taxon>
        <taxon>Paludibaculum</taxon>
    </lineage>
</organism>
<dbReference type="KEGG" id="pfer:IRI77_16900"/>
<evidence type="ECO:0000256" key="1">
    <source>
        <dbReference type="SAM" id="MobiDB-lite"/>
    </source>
</evidence>
<feature type="region of interest" description="Disordered" evidence="1">
    <location>
        <begin position="51"/>
        <end position="72"/>
    </location>
</feature>
<dbReference type="Proteomes" id="UP000593892">
    <property type="component" value="Chromosome"/>
</dbReference>
<keyword evidence="4" id="KW-1185">Reference proteome</keyword>
<dbReference type="EMBL" id="CP063849">
    <property type="protein sequence ID" value="QOY91557.1"/>
    <property type="molecule type" value="Genomic_DNA"/>
</dbReference>
<gene>
    <name evidence="3" type="ORF">IRI77_16900</name>
</gene>
<accession>A0A7S7NXG5</accession>
<keyword evidence="2" id="KW-1133">Transmembrane helix</keyword>
<evidence type="ECO:0000256" key="2">
    <source>
        <dbReference type="SAM" id="Phobius"/>
    </source>
</evidence>